<dbReference type="SUPFAM" id="SSF54593">
    <property type="entry name" value="Glyoxalase/Bleomycin resistance protein/Dihydroxybiphenyl dioxygenase"/>
    <property type="match status" value="1"/>
</dbReference>
<evidence type="ECO:0000256" key="1">
    <source>
        <dbReference type="ARBA" id="ARBA00001554"/>
    </source>
</evidence>
<feature type="domain" description="Glyoxalase-like" evidence="6">
    <location>
        <begin position="121"/>
        <end position="221"/>
    </location>
</feature>
<protein>
    <recommendedName>
        <fullName evidence="4">Putative pterin-4-alpha-carbinolamine dehydratase</fullName>
        <ecNumber evidence="3">4.2.1.96</ecNumber>
    </recommendedName>
</protein>
<accession>A0A543NIF7</accession>
<keyword evidence="5" id="KW-0456">Lyase</keyword>
<keyword evidence="8" id="KW-1185">Reference proteome</keyword>
<dbReference type="InterPro" id="IPR029068">
    <property type="entry name" value="Glyas_Bleomycin-R_OHBP_Dase"/>
</dbReference>
<dbReference type="InterPro" id="IPR041581">
    <property type="entry name" value="Glyoxalase_6"/>
</dbReference>
<dbReference type="CDD" id="cd00488">
    <property type="entry name" value="PCD_DCoH"/>
    <property type="match status" value="1"/>
</dbReference>
<dbReference type="Pfam" id="PF18029">
    <property type="entry name" value="Glyoxalase_6"/>
    <property type="match status" value="1"/>
</dbReference>
<gene>
    <name evidence="7" type="ORF">FHX37_1532</name>
</gene>
<dbReference type="Pfam" id="PF01329">
    <property type="entry name" value="Pterin_4a"/>
    <property type="match status" value="1"/>
</dbReference>
<evidence type="ECO:0000256" key="2">
    <source>
        <dbReference type="ARBA" id="ARBA00006472"/>
    </source>
</evidence>
<evidence type="ECO:0000256" key="4">
    <source>
        <dbReference type="ARBA" id="ARBA00021735"/>
    </source>
</evidence>
<evidence type="ECO:0000256" key="5">
    <source>
        <dbReference type="ARBA" id="ARBA00023239"/>
    </source>
</evidence>
<dbReference type="GO" id="GO:0006729">
    <property type="term" value="P:tetrahydrobiopterin biosynthetic process"/>
    <property type="evidence" value="ECO:0007669"/>
    <property type="project" value="InterPro"/>
</dbReference>
<evidence type="ECO:0000256" key="3">
    <source>
        <dbReference type="ARBA" id="ARBA00013252"/>
    </source>
</evidence>
<dbReference type="SUPFAM" id="SSF55248">
    <property type="entry name" value="PCD-like"/>
    <property type="match status" value="1"/>
</dbReference>
<dbReference type="PANTHER" id="PTHR35908:SF1">
    <property type="entry name" value="CONSERVED PROTEIN"/>
    <property type="match status" value="1"/>
</dbReference>
<dbReference type="EC" id="4.2.1.96" evidence="3"/>
<name>A0A543NIF7_9ACTN</name>
<comment type="catalytic activity">
    <reaction evidence="1">
        <text>(4aS,6R)-4a-hydroxy-L-erythro-5,6,7,8-tetrahydrobiopterin = (6R)-L-erythro-6,7-dihydrobiopterin + H2O</text>
        <dbReference type="Rhea" id="RHEA:11920"/>
        <dbReference type="ChEBI" id="CHEBI:15377"/>
        <dbReference type="ChEBI" id="CHEBI:15642"/>
        <dbReference type="ChEBI" id="CHEBI:43120"/>
        <dbReference type="EC" id="4.2.1.96"/>
    </reaction>
</comment>
<dbReference type="EMBL" id="VFQC01000001">
    <property type="protein sequence ID" value="TQN31623.1"/>
    <property type="molecule type" value="Genomic_DNA"/>
</dbReference>
<dbReference type="GO" id="GO:0008124">
    <property type="term" value="F:4-alpha-hydroxytetrahydrobiopterin dehydratase activity"/>
    <property type="evidence" value="ECO:0007669"/>
    <property type="project" value="UniProtKB-EC"/>
</dbReference>
<dbReference type="PANTHER" id="PTHR35908">
    <property type="entry name" value="HYPOTHETICAL FUSION PROTEIN"/>
    <property type="match status" value="1"/>
</dbReference>
<dbReference type="AlphaFoldDB" id="A0A543NIF7"/>
<comment type="caution">
    <text evidence="7">The sequence shown here is derived from an EMBL/GenBank/DDBJ whole genome shotgun (WGS) entry which is preliminary data.</text>
</comment>
<evidence type="ECO:0000259" key="6">
    <source>
        <dbReference type="Pfam" id="PF18029"/>
    </source>
</evidence>
<evidence type="ECO:0000313" key="7">
    <source>
        <dbReference type="EMBL" id="TQN31623.1"/>
    </source>
</evidence>
<dbReference type="InterPro" id="IPR036428">
    <property type="entry name" value="PCD_sf"/>
</dbReference>
<sequence>MLVGLGAVAYPRAMVRQTTRLGDRQVDLADWRWLLGALRARFETGSFGAGAEFVAAVGRLAGAADHSPDVDLRAGHVQFTVHSHEVGAVTEREIRLAERISALASDQGLVPRPEQLQVLELALDTPASDTVLSFWAAVLGGAEAGGDVVDPAGGLPPLWFQTTDSTAPDRQRFHLDVTLPPDVADRRIAAAVAAGGRVVDDGHAPAFVVLADPDGNHACICTELGRD</sequence>
<dbReference type="Gene3D" id="3.10.180.10">
    <property type="entry name" value="2,3-Dihydroxybiphenyl 1,2-Dioxygenase, domain 1"/>
    <property type="match status" value="1"/>
</dbReference>
<dbReference type="Gene3D" id="3.30.1360.20">
    <property type="entry name" value="Transcriptional coactivator/pterin dehydratase"/>
    <property type="match status" value="1"/>
</dbReference>
<evidence type="ECO:0000313" key="8">
    <source>
        <dbReference type="Proteomes" id="UP000317422"/>
    </source>
</evidence>
<comment type="similarity">
    <text evidence="2">Belongs to the pterin-4-alpha-carbinolamine dehydratase family.</text>
</comment>
<proteinExistence type="inferred from homology"/>
<reference evidence="7 8" key="1">
    <citation type="submission" date="2019-06" db="EMBL/GenBank/DDBJ databases">
        <title>Sequencing the genomes of 1000 actinobacteria strains.</title>
        <authorList>
            <person name="Klenk H.-P."/>
        </authorList>
    </citation>
    <scope>NUCLEOTIDE SEQUENCE [LARGE SCALE GENOMIC DNA]</scope>
    <source>
        <strain evidence="7 8">DSM 45015</strain>
    </source>
</reference>
<organism evidence="7 8">
    <name type="scientific">Haloactinospora alba</name>
    <dbReference type="NCBI Taxonomy" id="405555"/>
    <lineage>
        <taxon>Bacteria</taxon>
        <taxon>Bacillati</taxon>
        <taxon>Actinomycetota</taxon>
        <taxon>Actinomycetes</taxon>
        <taxon>Streptosporangiales</taxon>
        <taxon>Nocardiopsidaceae</taxon>
        <taxon>Haloactinospora</taxon>
    </lineage>
</organism>
<dbReference type="InterPro" id="IPR001533">
    <property type="entry name" value="Pterin_deHydtase"/>
</dbReference>
<dbReference type="Proteomes" id="UP000317422">
    <property type="component" value="Unassembled WGS sequence"/>
</dbReference>